<dbReference type="EMBL" id="MU274954">
    <property type="protein sequence ID" value="KAI0083775.1"/>
    <property type="molecule type" value="Genomic_DNA"/>
</dbReference>
<gene>
    <name evidence="1" type="ORF">BDY19DRAFT_873061</name>
</gene>
<reference evidence="1" key="1">
    <citation type="journal article" date="2021" name="Environ. Microbiol.">
        <title>Gene family expansions and transcriptome signatures uncover fungal adaptations to wood decay.</title>
        <authorList>
            <person name="Hage H."/>
            <person name="Miyauchi S."/>
            <person name="Viragh M."/>
            <person name="Drula E."/>
            <person name="Min B."/>
            <person name="Chaduli D."/>
            <person name="Navarro D."/>
            <person name="Favel A."/>
            <person name="Norest M."/>
            <person name="Lesage-Meessen L."/>
            <person name="Balint B."/>
            <person name="Merenyi Z."/>
            <person name="de Eugenio L."/>
            <person name="Morin E."/>
            <person name="Martinez A.T."/>
            <person name="Baldrian P."/>
            <person name="Stursova M."/>
            <person name="Martinez M.J."/>
            <person name="Novotny C."/>
            <person name="Magnuson J.K."/>
            <person name="Spatafora J.W."/>
            <person name="Maurice S."/>
            <person name="Pangilinan J."/>
            <person name="Andreopoulos W."/>
            <person name="LaButti K."/>
            <person name="Hundley H."/>
            <person name="Na H."/>
            <person name="Kuo A."/>
            <person name="Barry K."/>
            <person name="Lipzen A."/>
            <person name="Henrissat B."/>
            <person name="Riley R."/>
            <person name="Ahrendt S."/>
            <person name="Nagy L.G."/>
            <person name="Grigoriev I.V."/>
            <person name="Martin F."/>
            <person name="Rosso M.N."/>
        </authorList>
    </citation>
    <scope>NUCLEOTIDE SEQUENCE</scope>
    <source>
        <strain evidence="1">CBS 384.51</strain>
    </source>
</reference>
<dbReference type="Proteomes" id="UP001055072">
    <property type="component" value="Unassembled WGS sequence"/>
</dbReference>
<name>A0ACB8TP77_9APHY</name>
<feature type="non-terminal residue" evidence="1">
    <location>
        <position position="1"/>
    </location>
</feature>
<accession>A0ACB8TP77</accession>
<protein>
    <submittedName>
        <fullName evidence="1">Uncharacterized protein</fullName>
    </submittedName>
</protein>
<comment type="caution">
    <text evidence="1">The sequence shown here is derived from an EMBL/GenBank/DDBJ whole genome shotgun (WGS) entry which is preliminary data.</text>
</comment>
<feature type="non-terminal residue" evidence="1">
    <location>
        <position position="66"/>
    </location>
</feature>
<sequence length="66" mass="7650">YRLAGIIYFGDFHFTCRVIDNNGHIWYNDGIQTGSQSQYESHIDQTHSELLQSALNNRKKSVVIYS</sequence>
<evidence type="ECO:0000313" key="1">
    <source>
        <dbReference type="EMBL" id="KAI0083775.1"/>
    </source>
</evidence>
<proteinExistence type="predicted"/>
<keyword evidence="2" id="KW-1185">Reference proteome</keyword>
<organism evidence="1 2">
    <name type="scientific">Irpex rosettiformis</name>
    <dbReference type="NCBI Taxonomy" id="378272"/>
    <lineage>
        <taxon>Eukaryota</taxon>
        <taxon>Fungi</taxon>
        <taxon>Dikarya</taxon>
        <taxon>Basidiomycota</taxon>
        <taxon>Agaricomycotina</taxon>
        <taxon>Agaricomycetes</taxon>
        <taxon>Polyporales</taxon>
        <taxon>Irpicaceae</taxon>
        <taxon>Irpex</taxon>
    </lineage>
</organism>
<evidence type="ECO:0000313" key="2">
    <source>
        <dbReference type="Proteomes" id="UP001055072"/>
    </source>
</evidence>